<accession>A0AAD8A2S1</accession>
<proteinExistence type="predicted"/>
<feature type="non-terminal residue" evidence="1">
    <location>
        <position position="1"/>
    </location>
</feature>
<organism evidence="1 2">
    <name type="scientific">Diploptera punctata</name>
    <name type="common">Pacific beetle cockroach</name>
    <dbReference type="NCBI Taxonomy" id="6984"/>
    <lineage>
        <taxon>Eukaryota</taxon>
        <taxon>Metazoa</taxon>
        <taxon>Ecdysozoa</taxon>
        <taxon>Arthropoda</taxon>
        <taxon>Hexapoda</taxon>
        <taxon>Insecta</taxon>
        <taxon>Pterygota</taxon>
        <taxon>Neoptera</taxon>
        <taxon>Polyneoptera</taxon>
        <taxon>Dictyoptera</taxon>
        <taxon>Blattodea</taxon>
        <taxon>Blaberoidea</taxon>
        <taxon>Blaberidae</taxon>
        <taxon>Diplopterinae</taxon>
        <taxon>Diploptera</taxon>
    </lineage>
</organism>
<evidence type="ECO:0000313" key="2">
    <source>
        <dbReference type="Proteomes" id="UP001233999"/>
    </source>
</evidence>
<reference evidence="1" key="2">
    <citation type="submission" date="2023-05" db="EMBL/GenBank/DDBJ databases">
        <authorList>
            <person name="Fouks B."/>
        </authorList>
    </citation>
    <scope>NUCLEOTIDE SEQUENCE</scope>
    <source>
        <strain evidence="1">Stay&amp;Tobe</strain>
        <tissue evidence="1">Testes</tissue>
    </source>
</reference>
<evidence type="ECO:0000313" key="1">
    <source>
        <dbReference type="EMBL" id="KAJ9591336.1"/>
    </source>
</evidence>
<comment type="caution">
    <text evidence="1">The sequence shown here is derived from an EMBL/GenBank/DDBJ whole genome shotgun (WGS) entry which is preliminary data.</text>
</comment>
<dbReference type="AlphaFoldDB" id="A0AAD8A2S1"/>
<protein>
    <submittedName>
        <fullName evidence="1">Uncharacterized protein</fullName>
    </submittedName>
</protein>
<name>A0AAD8A2S1_DIPPU</name>
<sequence>NCNGSCALRVSLTNRVTSVGETDQVFNDTTNLTLHFCCVFLKHPVLIVGFTNRSAPFLYRTNECSLRPNQRAFQNIRSILSRPFFATISSMM</sequence>
<gene>
    <name evidence="1" type="ORF">L9F63_002149</name>
</gene>
<reference evidence="1" key="1">
    <citation type="journal article" date="2023" name="IScience">
        <title>Live-bearing cockroach genome reveals convergent evolutionary mechanisms linked to viviparity in insects and beyond.</title>
        <authorList>
            <person name="Fouks B."/>
            <person name="Harrison M.C."/>
            <person name="Mikhailova A.A."/>
            <person name="Marchal E."/>
            <person name="English S."/>
            <person name="Carruthers M."/>
            <person name="Jennings E.C."/>
            <person name="Chiamaka E.L."/>
            <person name="Frigard R.A."/>
            <person name="Pippel M."/>
            <person name="Attardo G.M."/>
            <person name="Benoit J.B."/>
            <person name="Bornberg-Bauer E."/>
            <person name="Tobe S.S."/>
        </authorList>
    </citation>
    <scope>NUCLEOTIDE SEQUENCE</scope>
    <source>
        <strain evidence="1">Stay&amp;Tobe</strain>
    </source>
</reference>
<keyword evidence="2" id="KW-1185">Reference proteome</keyword>
<dbReference type="Proteomes" id="UP001233999">
    <property type="component" value="Unassembled WGS sequence"/>
</dbReference>
<dbReference type="EMBL" id="JASPKZ010003874">
    <property type="protein sequence ID" value="KAJ9591336.1"/>
    <property type="molecule type" value="Genomic_DNA"/>
</dbReference>
<feature type="non-terminal residue" evidence="1">
    <location>
        <position position="92"/>
    </location>
</feature>